<evidence type="ECO:0000313" key="4">
    <source>
        <dbReference type="Proteomes" id="UP000237968"/>
    </source>
</evidence>
<dbReference type="GO" id="GO:0016020">
    <property type="term" value="C:membrane"/>
    <property type="evidence" value="ECO:0007669"/>
    <property type="project" value="InterPro"/>
</dbReference>
<dbReference type="Pfam" id="PF00924">
    <property type="entry name" value="MS_channel_2nd"/>
    <property type="match status" value="1"/>
</dbReference>
<evidence type="ECO:0000256" key="1">
    <source>
        <dbReference type="SAM" id="Phobius"/>
    </source>
</evidence>
<feature type="transmembrane region" description="Helical" evidence="1">
    <location>
        <begin position="192"/>
        <end position="213"/>
    </location>
</feature>
<name>A0A2S9YER1_9BACT</name>
<dbReference type="Proteomes" id="UP000237968">
    <property type="component" value="Unassembled WGS sequence"/>
</dbReference>
<dbReference type="PANTHER" id="PTHR30221:SF1">
    <property type="entry name" value="SMALL-CONDUCTANCE MECHANOSENSITIVE CHANNEL"/>
    <property type="match status" value="1"/>
</dbReference>
<evidence type="ECO:0000259" key="2">
    <source>
        <dbReference type="Pfam" id="PF00924"/>
    </source>
</evidence>
<keyword evidence="1" id="KW-0812">Transmembrane</keyword>
<dbReference type="GO" id="GO:0008381">
    <property type="term" value="F:mechanosensitive monoatomic ion channel activity"/>
    <property type="evidence" value="ECO:0007669"/>
    <property type="project" value="InterPro"/>
</dbReference>
<feature type="transmembrane region" description="Helical" evidence="1">
    <location>
        <begin position="122"/>
        <end position="146"/>
    </location>
</feature>
<sequence>MTMMTMMMMTPLEEIALEPVESLWAATVEHAPSILSATLLLLVMWLVARLVRALVAKLLGMTKLDEAAGRTRLSTILAALDADLTMSKAIAALAHFAILLLAFMSAADLLGLETVSTTLGTALAFVPRLVSALLVIGVGGYIASAARRTVGAALRGMRSPYAGPLEAVTEVALLVVVIAISIDVLGVDVSFITSNITMLIAIVLATLAFLLAWSMRKPAEEIIANYYLRRLLRAGDLVDLGGIEGTVESFTALGVLVRDARGHERFVPARHVLDGLRRSGRERVNTAA</sequence>
<feature type="domain" description="Mechanosensitive ion channel MscS" evidence="2">
    <location>
        <begin position="231"/>
        <end position="272"/>
    </location>
</feature>
<feature type="transmembrane region" description="Helical" evidence="1">
    <location>
        <begin position="89"/>
        <end position="110"/>
    </location>
</feature>
<gene>
    <name evidence="3" type="ORF">ENSA5_14280</name>
</gene>
<dbReference type="InterPro" id="IPR008910">
    <property type="entry name" value="MSC_TM_helix"/>
</dbReference>
<organism evidence="3 4">
    <name type="scientific">Enhygromyxa salina</name>
    <dbReference type="NCBI Taxonomy" id="215803"/>
    <lineage>
        <taxon>Bacteria</taxon>
        <taxon>Pseudomonadati</taxon>
        <taxon>Myxococcota</taxon>
        <taxon>Polyangia</taxon>
        <taxon>Nannocystales</taxon>
        <taxon>Nannocystaceae</taxon>
        <taxon>Enhygromyxa</taxon>
    </lineage>
</organism>
<dbReference type="InterPro" id="IPR006685">
    <property type="entry name" value="MscS_channel_2nd"/>
</dbReference>
<proteinExistence type="predicted"/>
<dbReference type="AlphaFoldDB" id="A0A2S9YER1"/>
<keyword evidence="4" id="KW-1185">Reference proteome</keyword>
<dbReference type="RefSeq" id="WP_181197473.1">
    <property type="nucleotide sequence ID" value="NZ_PVNK01000076.1"/>
</dbReference>
<dbReference type="InterPro" id="IPR045275">
    <property type="entry name" value="MscS_archaea/bacteria_type"/>
</dbReference>
<feature type="transmembrane region" description="Helical" evidence="1">
    <location>
        <begin position="167"/>
        <end position="186"/>
    </location>
</feature>
<accession>A0A2S9YER1</accession>
<comment type="caution">
    <text evidence="3">The sequence shown here is derived from an EMBL/GenBank/DDBJ whole genome shotgun (WGS) entry which is preliminary data.</text>
</comment>
<protein>
    <recommendedName>
        <fullName evidence="2">Mechanosensitive ion channel MscS domain-containing protein</fullName>
    </recommendedName>
</protein>
<dbReference type="PANTHER" id="PTHR30221">
    <property type="entry name" value="SMALL-CONDUCTANCE MECHANOSENSITIVE CHANNEL"/>
    <property type="match status" value="1"/>
</dbReference>
<evidence type="ECO:0000313" key="3">
    <source>
        <dbReference type="EMBL" id="PRQ03593.1"/>
    </source>
</evidence>
<dbReference type="EMBL" id="PVNK01000076">
    <property type="protein sequence ID" value="PRQ03593.1"/>
    <property type="molecule type" value="Genomic_DNA"/>
</dbReference>
<feature type="transmembrane region" description="Helical" evidence="1">
    <location>
        <begin position="35"/>
        <end position="55"/>
    </location>
</feature>
<dbReference type="Pfam" id="PF05552">
    <property type="entry name" value="MS_channel_1st_1"/>
    <property type="match status" value="2"/>
</dbReference>
<reference evidence="3 4" key="1">
    <citation type="submission" date="2018-03" db="EMBL/GenBank/DDBJ databases">
        <title>Draft Genome Sequences of the Obligatory Marine Myxobacteria Enhygromyxa salina SWB005.</title>
        <authorList>
            <person name="Poehlein A."/>
            <person name="Moghaddam J.A."/>
            <person name="Harms H."/>
            <person name="Alanjari M."/>
            <person name="Koenig G.M."/>
            <person name="Daniel R."/>
            <person name="Schaeberle T.F."/>
        </authorList>
    </citation>
    <scope>NUCLEOTIDE SEQUENCE [LARGE SCALE GENOMIC DNA]</scope>
    <source>
        <strain evidence="3 4">SWB005</strain>
    </source>
</reference>
<keyword evidence="1" id="KW-0472">Membrane</keyword>
<keyword evidence="1" id="KW-1133">Transmembrane helix</keyword>